<dbReference type="InParanoid" id="A0A067RID7"/>
<gene>
    <name evidence="1" type="ORF">L798_14500</name>
</gene>
<proteinExistence type="predicted"/>
<protein>
    <submittedName>
        <fullName evidence="1">Uncharacterized protein</fullName>
    </submittedName>
</protein>
<organism evidence="1 2">
    <name type="scientific">Zootermopsis nevadensis</name>
    <name type="common">Dampwood termite</name>
    <dbReference type="NCBI Taxonomy" id="136037"/>
    <lineage>
        <taxon>Eukaryota</taxon>
        <taxon>Metazoa</taxon>
        <taxon>Ecdysozoa</taxon>
        <taxon>Arthropoda</taxon>
        <taxon>Hexapoda</taxon>
        <taxon>Insecta</taxon>
        <taxon>Pterygota</taxon>
        <taxon>Neoptera</taxon>
        <taxon>Polyneoptera</taxon>
        <taxon>Dictyoptera</taxon>
        <taxon>Blattodea</taxon>
        <taxon>Blattoidea</taxon>
        <taxon>Termitoidae</taxon>
        <taxon>Termopsidae</taxon>
        <taxon>Zootermopsis</taxon>
    </lineage>
</organism>
<keyword evidence="2" id="KW-1185">Reference proteome</keyword>
<accession>A0A067RID7</accession>
<dbReference type="AlphaFoldDB" id="A0A067RID7"/>
<dbReference type="Proteomes" id="UP000027135">
    <property type="component" value="Unassembled WGS sequence"/>
</dbReference>
<reference evidence="1 2" key="1">
    <citation type="journal article" date="2014" name="Nat. Commun.">
        <title>Molecular traces of alternative social organization in a termite genome.</title>
        <authorList>
            <person name="Terrapon N."/>
            <person name="Li C."/>
            <person name="Robertson H.M."/>
            <person name="Ji L."/>
            <person name="Meng X."/>
            <person name="Booth W."/>
            <person name="Chen Z."/>
            <person name="Childers C.P."/>
            <person name="Glastad K.M."/>
            <person name="Gokhale K."/>
            <person name="Gowin J."/>
            <person name="Gronenberg W."/>
            <person name="Hermansen R.A."/>
            <person name="Hu H."/>
            <person name="Hunt B.G."/>
            <person name="Huylmans A.K."/>
            <person name="Khalil S.M."/>
            <person name="Mitchell R.D."/>
            <person name="Munoz-Torres M.C."/>
            <person name="Mustard J.A."/>
            <person name="Pan H."/>
            <person name="Reese J.T."/>
            <person name="Scharf M.E."/>
            <person name="Sun F."/>
            <person name="Vogel H."/>
            <person name="Xiao J."/>
            <person name="Yang W."/>
            <person name="Yang Z."/>
            <person name="Yang Z."/>
            <person name="Zhou J."/>
            <person name="Zhu J."/>
            <person name="Brent C.S."/>
            <person name="Elsik C.G."/>
            <person name="Goodisman M.A."/>
            <person name="Liberles D.A."/>
            <person name="Roe R.M."/>
            <person name="Vargo E.L."/>
            <person name="Vilcinskas A."/>
            <person name="Wang J."/>
            <person name="Bornberg-Bauer E."/>
            <person name="Korb J."/>
            <person name="Zhang G."/>
            <person name="Liebig J."/>
        </authorList>
    </citation>
    <scope>NUCLEOTIDE SEQUENCE [LARGE SCALE GENOMIC DNA]</scope>
    <source>
        <tissue evidence="1">Whole organism</tissue>
    </source>
</reference>
<evidence type="ECO:0000313" key="1">
    <source>
        <dbReference type="EMBL" id="KDR23606.1"/>
    </source>
</evidence>
<sequence length="110" mass="12798">MSDDDVMCIIRKVGSQLTSFTLDGEDLTDVFSYLLVSRREQYHKQCELREITHHFHQSETQSSGGNLPPRALRIIEQVRPLLVVETNYQKRLLLNRDIHLRVMSGLSLIF</sequence>
<name>A0A067RID7_ZOONE</name>
<dbReference type="EMBL" id="KK852457">
    <property type="protein sequence ID" value="KDR23606.1"/>
    <property type="molecule type" value="Genomic_DNA"/>
</dbReference>
<evidence type="ECO:0000313" key="2">
    <source>
        <dbReference type="Proteomes" id="UP000027135"/>
    </source>
</evidence>